<dbReference type="EMBL" id="WFLM01000001">
    <property type="protein sequence ID" value="KAB8040731.1"/>
    <property type="molecule type" value="Genomic_DNA"/>
</dbReference>
<feature type="transmembrane region" description="Helical" evidence="9">
    <location>
        <begin position="285"/>
        <end position="305"/>
    </location>
</feature>
<name>A0A6N6VWP7_9BACT</name>
<dbReference type="GO" id="GO:0008556">
    <property type="term" value="F:P-type potassium transmembrane transporter activity"/>
    <property type="evidence" value="ECO:0007669"/>
    <property type="project" value="InterPro"/>
</dbReference>
<reference evidence="10 11" key="1">
    <citation type="submission" date="2019-10" db="EMBL/GenBank/DDBJ databases">
        <title>New species of Slilvanegrellaceae.</title>
        <authorList>
            <person name="Pitt A."/>
            <person name="Hahn M.W."/>
        </authorList>
    </citation>
    <scope>NUCLEOTIDE SEQUENCE [LARGE SCALE GENOMIC DNA]</scope>
    <source>
        <strain evidence="10 11">SP-Ram-0.45-NSY-1</strain>
    </source>
</reference>
<sequence>MKIQDIYQLIFFVLVLLAASYPLGLYINKLMSGEKVFLIPILSPLEKLIYKVTGININENQSWQKYTFDLIVFNLIIFLFTFFLLKFQNVLPLNPQNFPGLSNELSFNTAVSFLTNTNWQAYSGESTMSYFSQMVALTSHNFLSAATGFAACIAIIRGFCHSETKGIGNFWVDLTRSILYLLLPLSFILALIYISQGMIQNFSPYTQIKTLEGANQVIAQGPVASQAAIKLLGTNGGGFFNANAAHPFENPSAMINFIQILTIILIPSALVFTFGKMAKHMKHAVSIWITMAILFLVGVFVFSYYEYLGNPNFVNQLHLNSSLNMEGKETRFGIFATSLFTTVTTDSSCGATMSAHSSLTPIAGMVALVNMLLNEVIFGGVGSGLYGMLLFVVIAVFIAGLMVGRTPEYLGKKIESYEIKIAMFPVIGISVAILVGLAIASVSTIAKSSIGNPGTHGFSEMLYAVTSTVQNNGSSFGSLNANTSFWNYLTSILMIFGRYLNLIPLLAIAGSMSKKKSRPMSENSFPIHGGVFIILLLGTILIVGALVYFPALSLGPVLEHLQLFSSVLSSSGAK</sequence>
<feature type="transmembrane region" description="Helical" evidence="9">
    <location>
        <begin position="485"/>
        <end position="509"/>
    </location>
</feature>
<dbReference type="Pfam" id="PF03814">
    <property type="entry name" value="KdpA"/>
    <property type="match status" value="1"/>
</dbReference>
<evidence type="ECO:0000256" key="2">
    <source>
        <dbReference type="ARBA" id="ARBA00022475"/>
    </source>
</evidence>
<evidence type="ECO:0000256" key="8">
    <source>
        <dbReference type="ARBA" id="ARBA00023136"/>
    </source>
</evidence>
<evidence type="ECO:0000256" key="3">
    <source>
        <dbReference type="ARBA" id="ARBA00022538"/>
    </source>
</evidence>
<feature type="transmembrane region" description="Helical" evidence="9">
    <location>
        <begin position="6"/>
        <end position="27"/>
    </location>
</feature>
<comment type="subunit">
    <text evidence="9">The system is composed of three essential subunits: KdpA, KdpB and KdpC.</text>
</comment>
<comment type="caution">
    <text evidence="10">The sequence shown here is derived from an EMBL/GenBank/DDBJ whole genome shotgun (WGS) entry which is preliminary data.</text>
</comment>
<dbReference type="PANTHER" id="PTHR30607:SF2">
    <property type="entry name" value="POTASSIUM-TRANSPORTING ATPASE POTASSIUM-BINDING SUBUNIT"/>
    <property type="match status" value="1"/>
</dbReference>
<dbReference type="NCBIfam" id="TIGR00680">
    <property type="entry name" value="kdpA"/>
    <property type="match status" value="1"/>
</dbReference>
<comment type="function">
    <text evidence="9">Part of the high-affinity ATP-driven potassium transport (or Kdp) system, which catalyzes the hydrolysis of ATP coupled with the electrogenic transport of potassium into the cytoplasm. This subunit binds the extracellular potassium ions and delivers the ions to the membrane domain of KdpB through an intramembrane tunnel.</text>
</comment>
<dbReference type="HAMAP" id="MF_00275">
    <property type="entry name" value="KdpA"/>
    <property type="match status" value="1"/>
</dbReference>
<feature type="transmembrane region" description="Helical" evidence="9">
    <location>
        <begin position="177"/>
        <end position="195"/>
    </location>
</feature>
<feature type="transmembrane region" description="Helical" evidence="9">
    <location>
        <begin position="253"/>
        <end position="273"/>
    </location>
</feature>
<evidence type="ECO:0000256" key="9">
    <source>
        <dbReference type="HAMAP-Rule" id="MF_00275"/>
    </source>
</evidence>
<dbReference type="OrthoDB" id="9763796at2"/>
<keyword evidence="7 9" id="KW-0406">Ion transport</keyword>
<feature type="transmembrane region" description="Helical" evidence="9">
    <location>
        <begin position="530"/>
        <end position="551"/>
    </location>
</feature>
<dbReference type="GO" id="GO:0005886">
    <property type="term" value="C:plasma membrane"/>
    <property type="evidence" value="ECO:0007669"/>
    <property type="project" value="UniProtKB-SubCell"/>
</dbReference>
<keyword evidence="1 9" id="KW-0813">Transport</keyword>
<keyword evidence="11" id="KW-1185">Reference proteome</keyword>
<dbReference type="RefSeq" id="WP_153418249.1">
    <property type="nucleotide sequence ID" value="NZ_WFLM01000001.1"/>
</dbReference>
<feature type="transmembrane region" description="Helical" evidence="9">
    <location>
        <begin position="66"/>
        <end position="85"/>
    </location>
</feature>
<keyword evidence="3 9" id="KW-0633">Potassium transport</keyword>
<feature type="transmembrane region" description="Helical" evidence="9">
    <location>
        <begin position="134"/>
        <end position="156"/>
    </location>
</feature>
<gene>
    <name evidence="9 10" type="primary">kdpA</name>
    <name evidence="10" type="ORF">GCL60_02045</name>
</gene>
<keyword evidence="6 9" id="KW-1133">Transmembrane helix</keyword>
<keyword evidence="4 9" id="KW-0812">Transmembrane</keyword>
<protein>
    <recommendedName>
        <fullName evidence="9">Potassium-transporting ATPase potassium-binding subunit</fullName>
    </recommendedName>
    <alternativeName>
        <fullName evidence="9">ATP phosphohydrolase [potassium-transporting] A chain</fullName>
    </alternativeName>
    <alternativeName>
        <fullName evidence="9">Potassium-binding and translocating subunit A</fullName>
    </alternativeName>
    <alternativeName>
        <fullName evidence="9">Potassium-translocating ATPase A chain</fullName>
    </alternativeName>
</protein>
<keyword evidence="8 9" id="KW-0472">Membrane</keyword>
<dbReference type="InterPro" id="IPR004623">
    <property type="entry name" value="KdpA"/>
</dbReference>
<keyword evidence="2 9" id="KW-1003">Cell membrane</keyword>
<dbReference type="PANTHER" id="PTHR30607">
    <property type="entry name" value="POTASSIUM-TRANSPORTING ATPASE A CHAIN"/>
    <property type="match status" value="1"/>
</dbReference>
<feature type="transmembrane region" description="Helical" evidence="9">
    <location>
        <begin position="376"/>
        <end position="403"/>
    </location>
</feature>
<evidence type="ECO:0000256" key="4">
    <source>
        <dbReference type="ARBA" id="ARBA00022692"/>
    </source>
</evidence>
<organism evidence="10 11">
    <name type="scientific">Silvanigrella paludirubra</name>
    <dbReference type="NCBI Taxonomy" id="2499159"/>
    <lineage>
        <taxon>Bacteria</taxon>
        <taxon>Pseudomonadati</taxon>
        <taxon>Bdellovibrionota</taxon>
        <taxon>Oligoflexia</taxon>
        <taxon>Silvanigrellales</taxon>
        <taxon>Silvanigrellaceae</taxon>
        <taxon>Silvanigrella</taxon>
    </lineage>
</organism>
<proteinExistence type="inferred from homology"/>
<dbReference type="GO" id="GO:0030955">
    <property type="term" value="F:potassium ion binding"/>
    <property type="evidence" value="ECO:0007669"/>
    <property type="project" value="UniProtKB-UniRule"/>
</dbReference>
<evidence type="ECO:0000256" key="5">
    <source>
        <dbReference type="ARBA" id="ARBA00022958"/>
    </source>
</evidence>
<feature type="transmembrane region" description="Helical" evidence="9">
    <location>
        <begin position="424"/>
        <end position="446"/>
    </location>
</feature>
<keyword evidence="5 9" id="KW-0630">Potassium</keyword>
<dbReference type="AlphaFoldDB" id="A0A6N6VWP7"/>
<dbReference type="Proteomes" id="UP000437748">
    <property type="component" value="Unassembled WGS sequence"/>
</dbReference>
<evidence type="ECO:0000256" key="6">
    <source>
        <dbReference type="ARBA" id="ARBA00022989"/>
    </source>
</evidence>
<accession>A0A6N6VWP7</accession>
<comment type="subcellular location">
    <subcellularLocation>
        <location evidence="9">Cell membrane</location>
        <topology evidence="9">Multi-pass membrane protein</topology>
    </subcellularLocation>
</comment>
<evidence type="ECO:0000313" key="11">
    <source>
        <dbReference type="Proteomes" id="UP000437748"/>
    </source>
</evidence>
<evidence type="ECO:0000313" key="10">
    <source>
        <dbReference type="EMBL" id="KAB8040731.1"/>
    </source>
</evidence>
<dbReference type="PIRSF" id="PIRSF001294">
    <property type="entry name" value="K_ATPaseA"/>
    <property type="match status" value="1"/>
</dbReference>
<evidence type="ECO:0000256" key="1">
    <source>
        <dbReference type="ARBA" id="ARBA00022448"/>
    </source>
</evidence>
<comment type="similarity">
    <text evidence="9">Belongs to the KdpA family.</text>
</comment>
<evidence type="ECO:0000256" key="7">
    <source>
        <dbReference type="ARBA" id="ARBA00023065"/>
    </source>
</evidence>